<organism evidence="5 6">
    <name type="scientific">Adineta steineri</name>
    <dbReference type="NCBI Taxonomy" id="433720"/>
    <lineage>
        <taxon>Eukaryota</taxon>
        <taxon>Metazoa</taxon>
        <taxon>Spiralia</taxon>
        <taxon>Gnathifera</taxon>
        <taxon>Rotifera</taxon>
        <taxon>Eurotatoria</taxon>
        <taxon>Bdelloidea</taxon>
        <taxon>Adinetida</taxon>
        <taxon>Adinetidae</taxon>
        <taxon>Adineta</taxon>
    </lineage>
</organism>
<evidence type="ECO:0000259" key="4">
    <source>
        <dbReference type="Pfam" id="PF08506"/>
    </source>
</evidence>
<proteinExistence type="predicted"/>
<dbReference type="Proteomes" id="UP000663844">
    <property type="component" value="Unassembled WGS sequence"/>
</dbReference>
<dbReference type="AlphaFoldDB" id="A0A820QET0"/>
<keyword evidence="2" id="KW-0963">Cytoplasm</keyword>
<evidence type="ECO:0000256" key="3">
    <source>
        <dbReference type="ARBA" id="ARBA00022927"/>
    </source>
</evidence>
<keyword evidence="3" id="KW-0653">Protein transport</keyword>
<gene>
    <name evidence="5" type="ORF">OXD698_LOCUS52491</name>
</gene>
<evidence type="ECO:0000313" key="6">
    <source>
        <dbReference type="Proteomes" id="UP000663844"/>
    </source>
</evidence>
<sequence>LKGFSAKVITLVFGILEAYRQKIYTSPRAVQLSLNYLRESVRHAFSWKIVQNNIVVLIQDIIYPLLCITDDDIELFNEEPVEFVRNRLDILDEYISPLSAAE</sequence>
<dbReference type="GO" id="GO:0005635">
    <property type="term" value="C:nuclear envelope"/>
    <property type="evidence" value="ECO:0007669"/>
    <property type="project" value="TreeGrafter"/>
</dbReference>
<dbReference type="PANTHER" id="PTHR10997:SF18">
    <property type="entry name" value="D-IMPORTIN 7_RANBP7"/>
    <property type="match status" value="1"/>
</dbReference>
<keyword evidence="3" id="KW-0813">Transport</keyword>
<dbReference type="InterPro" id="IPR011989">
    <property type="entry name" value="ARM-like"/>
</dbReference>
<dbReference type="GO" id="GO:0005829">
    <property type="term" value="C:cytosol"/>
    <property type="evidence" value="ECO:0007669"/>
    <property type="project" value="TreeGrafter"/>
</dbReference>
<dbReference type="Pfam" id="PF08506">
    <property type="entry name" value="Cse1"/>
    <property type="match status" value="1"/>
</dbReference>
<dbReference type="Gene3D" id="1.25.10.10">
    <property type="entry name" value="Leucine-rich Repeat Variant"/>
    <property type="match status" value="1"/>
</dbReference>
<dbReference type="SUPFAM" id="SSF48371">
    <property type="entry name" value="ARM repeat"/>
    <property type="match status" value="1"/>
</dbReference>
<feature type="non-terminal residue" evidence="5">
    <location>
        <position position="1"/>
    </location>
</feature>
<dbReference type="EMBL" id="CAJOAZ010028573">
    <property type="protein sequence ID" value="CAF4418526.1"/>
    <property type="molecule type" value="Genomic_DNA"/>
</dbReference>
<feature type="non-terminal residue" evidence="5">
    <location>
        <position position="102"/>
    </location>
</feature>
<comment type="caution">
    <text evidence="5">The sequence shown here is derived from an EMBL/GenBank/DDBJ whole genome shotgun (WGS) entry which is preliminary data.</text>
</comment>
<evidence type="ECO:0000256" key="2">
    <source>
        <dbReference type="ARBA" id="ARBA00022490"/>
    </source>
</evidence>
<name>A0A820QET0_9BILA</name>
<comment type="subcellular location">
    <subcellularLocation>
        <location evidence="1">Cytoplasm</location>
    </subcellularLocation>
</comment>
<dbReference type="InterPro" id="IPR016024">
    <property type="entry name" value="ARM-type_fold"/>
</dbReference>
<dbReference type="InterPro" id="IPR013713">
    <property type="entry name" value="XPO2_central"/>
</dbReference>
<evidence type="ECO:0000256" key="1">
    <source>
        <dbReference type="ARBA" id="ARBA00004496"/>
    </source>
</evidence>
<accession>A0A820QET0</accession>
<reference evidence="5" key="1">
    <citation type="submission" date="2021-02" db="EMBL/GenBank/DDBJ databases">
        <authorList>
            <person name="Nowell W R."/>
        </authorList>
    </citation>
    <scope>NUCLEOTIDE SEQUENCE</scope>
</reference>
<evidence type="ECO:0000313" key="5">
    <source>
        <dbReference type="EMBL" id="CAF4418526.1"/>
    </source>
</evidence>
<protein>
    <recommendedName>
        <fullName evidence="4">Exportin-2 central domain-containing protein</fullName>
    </recommendedName>
</protein>
<feature type="domain" description="Exportin-2 central" evidence="4">
    <location>
        <begin position="51"/>
        <end position="88"/>
    </location>
</feature>
<dbReference type="PANTHER" id="PTHR10997">
    <property type="entry name" value="IMPORTIN-7, 8, 11"/>
    <property type="match status" value="1"/>
</dbReference>
<dbReference type="GO" id="GO:0006606">
    <property type="term" value="P:protein import into nucleus"/>
    <property type="evidence" value="ECO:0007669"/>
    <property type="project" value="TreeGrafter"/>
</dbReference>